<dbReference type="eggNOG" id="COG2114">
    <property type="taxonomic scope" value="Bacteria"/>
</dbReference>
<dbReference type="PANTHER" id="PTHR43081:SF1">
    <property type="entry name" value="ADENYLATE CYCLASE, TERMINAL-DIFFERENTIATION SPECIFIC"/>
    <property type="match status" value="1"/>
</dbReference>
<feature type="transmembrane region" description="Helical" evidence="1">
    <location>
        <begin position="9"/>
        <end position="32"/>
    </location>
</feature>
<dbReference type="eggNOG" id="COG5000">
    <property type="taxonomic scope" value="Bacteria"/>
</dbReference>
<dbReference type="PANTHER" id="PTHR43081">
    <property type="entry name" value="ADENYLATE CYCLASE, TERMINAL-DIFFERENTIATION SPECIFIC-RELATED"/>
    <property type="match status" value="1"/>
</dbReference>
<dbReference type="Proteomes" id="UP000006055">
    <property type="component" value="Chromosome"/>
</dbReference>
<dbReference type="CDD" id="cd07302">
    <property type="entry name" value="CHD"/>
    <property type="match status" value="1"/>
</dbReference>
<gene>
    <name evidence="4" type="ordered locus">Desti_4470</name>
</gene>
<evidence type="ECO:0000259" key="2">
    <source>
        <dbReference type="PROSITE" id="PS50125"/>
    </source>
</evidence>
<dbReference type="SUPFAM" id="SSF55073">
    <property type="entry name" value="Nucleotide cyclase"/>
    <property type="match status" value="1"/>
</dbReference>
<keyword evidence="1" id="KW-0472">Membrane</keyword>
<dbReference type="SUPFAM" id="SSF158472">
    <property type="entry name" value="HAMP domain-like"/>
    <property type="match status" value="1"/>
</dbReference>
<sequence>MIFSLQRRFLLLLLLPVALVLIIVGVTGWMYARSFLLSQWIENTRVKLEKVGHQVTMQLNEKLDLINLIAKANDLPNGGVTQAFLIQQLTEKDGVRFVDVEVPDPWEENVQITTESGSFGSGVVEGLYTMELCGDFGFCAPMMDPGALDRSLRIVKILGKHGGPLKRLTVRISFDSFLNPIRSMGLIPGSSACLVTSTGQFLAHTDKSMAGRKRMGDNDDPLEKRVLEAIRHNAFGTLLGSGHPPAQVAGFYKIPSLNWYIVVFSSGREVLAPIVNSRFYYTLAGLICLAVILLLIRATTRSVGRSIAEISAAAGKVEAGDYTVRLPEDGEDEIGQLRRSFNKMTEGLKQREMIEQTFGRYVDRKVAEELMSRPEALRLGGEKRTVTIMMSDIREFTSMSEKLEPEEVIKLLNRYFARMIAVIERYRGIIVDFYGDSILVFFNGIETEVTERAMDAVRCALEMQHELKRFVTEKVSENVSVLHMGIGVHTGEVIVGNIGTESRAKYGIVGADVNLTDRIQATASAGKVVISEKTYELISEKLQVSLEFNACLKGVEDQKQLYEIEAINSEH</sequence>
<dbReference type="Pfam" id="PF00211">
    <property type="entry name" value="Guanylate_cyc"/>
    <property type="match status" value="1"/>
</dbReference>
<dbReference type="CDD" id="cd18774">
    <property type="entry name" value="PDC2_HK_sensor"/>
    <property type="match status" value="1"/>
</dbReference>
<dbReference type="EMBL" id="CP003360">
    <property type="protein sequence ID" value="AFM27102.1"/>
    <property type="molecule type" value="Genomic_DNA"/>
</dbReference>
<dbReference type="GO" id="GO:0035556">
    <property type="term" value="P:intracellular signal transduction"/>
    <property type="evidence" value="ECO:0007669"/>
    <property type="project" value="InterPro"/>
</dbReference>
<accession>I4CC11</accession>
<dbReference type="CDD" id="cd06225">
    <property type="entry name" value="HAMP"/>
    <property type="match status" value="1"/>
</dbReference>
<feature type="domain" description="HAMP" evidence="3">
    <location>
        <begin position="301"/>
        <end position="353"/>
    </location>
</feature>
<dbReference type="PROSITE" id="PS50885">
    <property type="entry name" value="HAMP"/>
    <property type="match status" value="1"/>
</dbReference>
<dbReference type="Gene3D" id="1.10.8.500">
    <property type="entry name" value="HAMP domain in histidine kinase"/>
    <property type="match status" value="1"/>
</dbReference>
<dbReference type="InterPro" id="IPR003660">
    <property type="entry name" value="HAMP_dom"/>
</dbReference>
<dbReference type="Gene3D" id="3.30.450.20">
    <property type="entry name" value="PAS domain"/>
    <property type="match status" value="1"/>
</dbReference>
<dbReference type="GO" id="GO:0009190">
    <property type="term" value="P:cyclic nucleotide biosynthetic process"/>
    <property type="evidence" value="ECO:0007669"/>
    <property type="project" value="InterPro"/>
</dbReference>
<dbReference type="Gene3D" id="3.30.70.1230">
    <property type="entry name" value="Nucleotide cyclase"/>
    <property type="match status" value="1"/>
</dbReference>
<dbReference type="InterPro" id="IPR029787">
    <property type="entry name" value="Nucleotide_cyclase"/>
</dbReference>
<dbReference type="Pfam" id="PF00672">
    <property type="entry name" value="HAMP"/>
    <property type="match status" value="1"/>
</dbReference>
<dbReference type="GO" id="GO:0016020">
    <property type="term" value="C:membrane"/>
    <property type="evidence" value="ECO:0007669"/>
    <property type="project" value="InterPro"/>
</dbReference>
<dbReference type="SMART" id="SM00044">
    <property type="entry name" value="CYCc"/>
    <property type="match status" value="1"/>
</dbReference>
<reference evidence="5" key="1">
    <citation type="submission" date="2012-06" db="EMBL/GenBank/DDBJ databases">
        <title>Complete sequence of chromosome of Desulfomonile tiedjei DSM 6799.</title>
        <authorList>
            <person name="Lucas S."/>
            <person name="Copeland A."/>
            <person name="Lapidus A."/>
            <person name="Glavina del Rio T."/>
            <person name="Dalin E."/>
            <person name="Tice H."/>
            <person name="Bruce D."/>
            <person name="Goodwin L."/>
            <person name="Pitluck S."/>
            <person name="Peters L."/>
            <person name="Ovchinnikova G."/>
            <person name="Zeytun A."/>
            <person name="Lu M."/>
            <person name="Kyrpides N."/>
            <person name="Mavromatis K."/>
            <person name="Ivanova N."/>
            <person name="Brettin T."/>
            <person name="Detter J.C."/>
            <person name="Han C."/>
            <person name="Larimer F."/>
            <person name="Land M."/>
            <person name="Hauser L."/>
            <person name="Markowitz V."/>
            <person name="Cheng J.-F."/>
            <person name="Hugenholtz P."/>
            <person name="Woyke T."/>
            <person name="Wu D."/>
            <person name="Spring S."/>
            <person name="Schroeder M."/>
            <person name="Brambilla E."/>
            <person name="Klenk H.-P."/>
            <person name="Eisen J.A."/>
        </authorList>
    </citation>
    <scope>NUCLEOTIDE SEQUENCE [LARGE SCALE GENOMIC DNA]</scope>
    <source>
        <strain evidence="5">ATCC 49306 / DSM 6799 / DCB-1</strain>
    </source>
</reference>
<dbReference type="KEGG" id="dti:Desti_4470"/>
<dbReference type="HOGENOM" id="CLU_477134_0_0_7"/>
<dbReference type="InterPro" id="IPR001054">
    <property type="entry name" value="A/G_cyclase"/>
</dbReference>
<dbReference type="GO" id="GO:0004016">
    <property type="term" value="F:adenylate cyclase activity"/>
    <property type="evidence" value="ECO:0007669"/>
    <property type="project" value="UniProtKB-ARBA"/>
</dbReference>
<evidence type="ECO:0000313" key="4">
    <source>
        <dbReference type="EMBL" id="AFM27102.1"/>
    </source>
</evidence>
<dbReference type="InterPro" id="IPR050697">
    <property type="entry name" value="Adenylyl/Guanylyl_Cyclase_3/4"/>
</dbReference>
<protein>
    <submittedName>
        <fullName evidence="4">Family 3 adenylate cyclase</fullName>
    </submittedName>
</protein>
<evidence type="ECO:0000256" key="1">
    <source>
        <dbReference type="SAM" id="Phobius"/>
    </source>
</evidence>
<keyword evidence="1" id="KW-1133">Transmembrane helix</keyword>
<keyword evidence="1" id="KW-0812">Transmembrane</keyword>
<proteinExistence type="predicted"/>
<dbReference type="PATRIC" id="fig|706587.4.peg.5069"/>
<dbReference type="OrthoDB" id="5427828at2"/>
<organism evidence="4 5">
    <name type="scientific">Desulfomonile tiedjei (strain ATCC 49306 / DSM 6799 / DCB-1)</name>
    <dbReference type="NCBI Taxonomy" id="706587"/>
    <lineage>
        <taxon>Bacteria</taxon>
        <taxon>Pseudomonadati</taxon>
        <taxon>Thermodesulfobacteriota</taxon>
        <taxon>Desulfomonilia</taxon>
        <taxon>Desulfomonilales</taxon>
        <taxon>Desulfomonilaceae</taxon>
        <taxon>Desulfomonile</taxon>
    </lineage>
</organism>
<evidence type="ECO:0000259" key="3">
    <source>
        <dbReference type="PROSITE" id="PS50885"/>
    </source>
</evidence>
<evidence type="ECO:0000313" key="5">
    <source>
        <dbReference type="Proteomes" id="UP000006055"/>
    </source>
</evidence>
<name>I4CC11_DESTA</name>
<keyword evidence="5" id="KW-1185">Reference proteome</keyword>
<dbReference type="RefSeq" id="WP_014812217.1">
    <property type="nucleotide sequence ID" value="NC_018025.1"/>
</dbReference>
<dbReference type="PROSITE" id="PS50125">
    <property type="entry name" value="GUANYLATE_CYCLASE_2"/>
    <property type="match status" value="1"/>
</dbReference>
<feature type="domain" description="Guanylate cyclase" evidence="2">
    <location>
        <begin position="387"/>
        <end position="520"/>
    </location>
</feature>
<feature type="transmembrane region" description="Helical" evidence="1">
    <location>
        <begin position="279"/>
        <end position="296"/>
    </location>
</feature>
<dbReference type="STRING" id="706587.Desti_4470"/>
<dbReference type="SMART" id="SM00304">
    <property type="entry name" value="HAMP"/>
    <property type="match status" value="1"/>
</dbReference>
<dbReference type="AlphaFoldDB" id="I4CC11"/>